<evidence type="ECO:0000256" key="1">
    <source>
        <dbReference type="ARBA" id="ARBA00009841"/>
    </source>
</evidence>
<dbReference type="SUPFAM" id="SSF75217">
    <property type="entry name" value="alpha/beta knot"/>
    <property type="match status" value="1"/>
</dbReference>
<sequence length="285" mass="32591">MDSLRAPVEEPLNLNSNADKKKIKFDDDVQTQTSKPREDISEETMIIATILQYFVTPPYLVKTIFKQKFFKNFRYAKNLPKLSTLPFMATSVHARFREGLTVRMGKISKPLNKSKNHQPLKNTRYVNIGYQKYLELQGQQVPTNVRVTVDTETKKVVSPLEAYKEQVGAKSSYGYHVRIAKTFSSIFTESSYKDGYSQSIYINSGDYFHKDVKLDLPSFELKNGNANLLLLLCKFNDLDYAFQQDRKNLGGIEKVEEFLDSIVEIPEGVRVEDACLIALTKISNS</sequence>
<dbReference type="GO" id="GO:0032259">
    <property type="term" value="P:methylation"/>
    <property type="evidence" value="ECO:0007669"/>
    <property type="project" value="UniProtKB-ARBA"/>
</dbReference>
<reference evidence="2" key="1">
    <citation type="journal article" date="2021" name="Open Biol.">
        <title>Shared evolutionary footprints suggest mitochondrial oxidative damage underlies multiple complex I losses in fungi.</title>
        <authorList>
            <person name="Schikora-Tamarit M.A."/>
            <person name="Marcet-Houben M."/>
            <person name="Nosek J."/>
            <person name="Gabaldon T."/>
        </authorList>
    </citation>
    <scope>NUCLEOTIDE SEQUENCE</scope>
    <source>
        <strain evidence="2">CBS6341</strain>
    </source>
</reference>
<dbReference type="AlphaFoldDB" id="A0A9P8PNG7"/>
<dbReference type="PANTHER" id="PTHR12150:SF13">
    <property type="entry name" value="METHYLTRANSFERASE C9ORF114-RELATED"/>
    <property type="match status" value="1"/>
</dbReference>
<dbReference type="Pfam" id="PF02598">
    <property type="entry name" value="Methyltrn_RNA_3"/>
    <property type="match status" value="1"/>
</dbReference>
<comment type="similarity">
    <text evidence="1">Belongs to the class IV-like SAM-binding methyltransferase superfamily.</text>
</comment>
<reference evidence="2" key="2">
    <citation type="submission" date="2021-01" db="EMBL/GenBank/DDBJ databases">
        <authorList>
            <person name="Schikora-Tamarit M.A."/>
        </authorList>
    </citation>
    <scope>NUCLEOTIDE SEQUENCE</scope>
    <source>
        <strain evidence="2">CBS6341</strain>
    </source>
</reference>
<keyword evidence="3" id="KW-1185">Reference proteome</keyword>
<comment type="caution">
    <text evidence="2">The sequence shown here is derived from an EMBL/GenBank/DDBJ whole genome shotgun (WGS) entry which is preliminary data.</text>
</comment>
<dbReference type="OrthoDB" id="361029at2759"/>
<dbReference type="Proteomes" id="UP000769528">
    <property type="component" value="Unassembled WGS sequence"/>
</dbReference>
<dbReference type="InterPro" id="IPR003750">
    <property type="entry name" value="Put_MeTrfase-C9orf114-like"/>
</dbReference>
<gene>
    <name evidence="2" type="ORF">WICMUC_003116</name>
</gene>
<organism evidence="2 3">
    <name type="scientific">Wickerhamomyces mucosus</name>
    <dbReference type="NCBI Taxonomy" id="1378264"/>
    <lineage>
        <taxon>Eukaryota</taxon>
        <taxon>Fungi</taxon>
        <taxon>Dikarya</taxon>
        <taxon>Ascomycota</taxon>
        <taxon>Saccharomycotina</taxon>
        <taxon>Saccharomycetes</taxon>
        <taxon>Phaffomycetales</taxon>
        <taxon>Wickerhamomycetaceae</taxon>
        <taxon>Wickerhamomyces</taxon>
    </lineage>
</organism>
<dbReference type="EMBL" id="JAEUBF010000838">
    <property type="protein sequence ID" value="KAH3674700.1"/>
    <property type="molecule type" value="Genomic_DNA"/>
</dbReference>
<evidence type="ECO:0000313" key="3">
    <source>
        <dbReference type="Proteomes" id="UP000769528"/>
    </source>
</evidence>
<evidence type="ECO:0000313" key="2">
    <source>
        <dbReference type="EMBL" id="KAH3674700.1"/>
    </source>
</evidence>
<dbReference type="InterPro" id="IPR029026">
    <property type="entry name" value="tRNA_m1G_MTases_N"/>
</dbReference>
<proteinExistence type="inferred from homology"/>
<name>A0A9P8PNG7_9ASCO</name>
<dbReference type="Gene3D" id="3.40.1280.10">
    <property type="match status" value="2"/>
</dbReference>
<accession>A0A9P8PNG7</accession>
<dbReference type="InterPro" id="IPR029028">
    <property type="entry name" value="Alpha/beta_knot_MTases"/>
</dbReference>
<protein>
    <submittedName>
        <fullName evidence="2">Uncharacterized protein</fullName>
    </submittedName>
</protein>
<dbReference type="PANTHER" id="PTHR12150">
    <property type="entry name" value="CLASS IV SAM-BINDING METHYLTRANSFERASE-RELATED"/>
    <property type="match status" value="1"/>
</dbReference>